<evidence type="ECO:0000313" key="2">
    <source>
        <dbReference type="Proteomes" id="UP000031433"/>
    </source>
</evidence>
<dbReference type="AlphaFoldDB" id="A0A0C1QT37"/>
<evidence type="ECO:0000313" key="1">
    <source>
        <dbReference type="EMBL" id="KIE44167.1"/>
    </source>
</evidence>
<comment type="caution">
    <text evidence="1">The sequence shown here is derived from an EMBL/GenBank/DDBJ whole genome shotgun (WGS) entry which is preliminary data.</text>
</comment>
<proteinExistence type="predicted"/>
<keyword evidence="2" id="KW-1185">Reference proteome</keyword>
<reference evidence="1 2" key="1">
    <citation type="submission" date="2015-01" db="EMBL/GenBank/DDBJ databases">
        <title>Genome sequence of the anaerobic bacterium Geobacter soli GSS01, a dissimilatory Fe(III) reducer from soil.</title>
        <authorList>
            <person name="Yang G."/>
            <person name="Zhou S."/>
        </authorList>
    </citation>
    <scope>NUCLEOTIDE SEQUENCE [LARGE SCALE GENOMIC DNA]</scope>
    <source>
        <strain evidence="1 2">GSS01</strain>
    </source>
</reference>
<name>A0A0C1QT37_9BACT</name>
<gene>
    <name evidence="1" type="ORF">SE37_07465</name>
</gene>
<protein>
    <submittedName>
        <fullName evidence="1">Uncharacterized protein</fullName>
    </submittedName>
</protein>
<organism evidence="1 2">
    <name type="scientific">Geobacter soli</name>
    <dbReference type="NCBI Taxonomy" id="1510391"/>
    <lineage>
        <taxon>Bacteria</taxon>
        <taxon>Pseudomonadati</taxon>
        <taxon>Thermodesulfobacteriota</taxon>
        <taxon>Desulfuromonadia</taxon>
        <taxon>Geobacterales</taxon>
        <taxon>Geobacteraceae</taxon>
        <taxon>Geobacter</taxon>
    </lineage>
</organism>
<dbReference type="Proteomes" id="UP000031433">
    <property type="component" value="Unassembled WGS sequence"/>
</dbReference>
<accession>A0A0C1QT37</accession>
<sequence length="214" mass="24398">MQNRVDPWGKLQVMPQRGVWMGNRGILHNDEKQIVKPWQHKGWVTCRLKYGESTRTGNSSREKLFTPGNYSELFFLDEATALAAGHRPCSQCRNKRYKEFKLAWAAANRDRISSDDPPYKEMDEVLQGERALSEGEKNTYAAALDSLPEGTMIELDGKAFLVWRARLYQWSFSGYTEDKAKRAPAGLVKVLTPASIVRMYSRGFVPQVDVSAFE</sequence>
<dbReference type="EMBL" id="JXBL01000001">
    <property type="protein sequence ID" value="KIE44167.1"/>
    <property type="molecule type" value="Genomic_DNA"/>
</dbReference>